<dbReference type="AlphaFoldDB" id="A0A7S0RK68"/>
<dbReference type="FunFam" id="1.10.510.10:FF:000571">
    <property type="entry name" value="Maternal embryonic leucine zipper kinase"/>
    <property type="match status" value="1"/>
</dbReference>
<evidence type="ECO:0000256" key="6">
    <source>
        <dbReference type="PROSITE-ProRule" id="PRU10141"/>
    </source>
</evidence>
<dbReference type="Gene3D" id="1.10.510.10">
    <property type="entry name" value="Transferase(Phosphotransferase) domain 1"/>
    <property type="match status" value="1"/>
</dbReference>
<gene>
    <name evidence="10" type="ORF">POBO1169_LOCUS14406</name>
</gene>
<evidence type="ECO:0000256" key="5">
    <source>
        <dbReference type="ARBA" id="ARBA00022840"/>
    </source>
</evidence>
<evidence type="ECO:0000256" key="1">
    <source>
        <dbReference type="ARBA" id="ARBA00022527"/>
    </source>
</evidence>
<proteinExistence type="inferred from homology"/>
<dbReference type="Pfam" id="PF00069">
    <property type="entry name" value="Pkinase"/>
    <property type="match status" value="1"/>
</dbReference>
<dbReference type="InterPro" id="IPR011009">
    <property type="entry name" value="Kinase-like_dom_sf"/>
</dbReference>
<dbReference type="SMART" id="SM00220">
    <property type="entry name" value="S_TKc"/>
    <property type="match status" value="1"/>
</dbReference>
<dbReference type="InterPro" id="IPR017441">
    <property type="entry name" value="Protein_kinase_ATP_BS"/>
</dbReference>
<dbReference type="InterPro" id="IPR000719">
    <property type="entry name" value="Prot_kinase_dom"/>
</dbReference>
<reference evidence="10" key="1">
    <citation type="submission" date="2021-01" db="EMBL/GenBank/DDBJ databases">
        <authorList>
            <person name="Corre E."/>
            <person name="Pelletier E."/>
            <person name="Niang G."/>
            <person name="Scheremetjew M."/>
            <person name="Finn R."/>
            <person name="Kale V."/>
            <person name="Holt S."/>
            <person name="Cochrane G."/>
            <person name="Meng A."/>
            <person name="Brown T."/>
            <person name="Cohen L."/>
        </authorList>
    </citation>
    <scope>NUCLEOTIDE SEQUENCE</scope>
    <source>
        <strain evidence="10">CCMP722</strain>
    </source>
</reference>
<protein>
    <recommendedName>
        <fullName evidence="9">Protein kinase domain-containing protein</fullName>
    </recommendedName>
</protein>
<evidence type="ECO:0000259" key="9">
    <source>
        <dbReference type="PROSITE" id="PS50011"/>
    </source>
</evidence>
<comment type="similarity">
    <text evidence="7">Belongs to the protein kinase superfamily.</text>
</comment>
<evidence type="ECO:0000313" key="10">
    <source>
        <dbReference type="EMBL" id="CAD8679134.1"/>
    </source>
</evidence>
<dbReference type="PROSITE" id="PS00107">
    <property type="entry name" value="PROTEIN_KINASE_ATP"/>
    <property type="match status" value="1"/>
</dbReference>
<keyword evidence="3 6" id="KW-0547">Nucleotide-binding</keyword>
<evidence type="ECO:0000256" key="3">
    <source>
        <dbReference type="ARBA" id="ARBA00022741"/>
    </source>
</evidence>
<evidence type="ECO:0000256" key="4">
    <source>
        <dbReference type="ARBA" id="ARBA00022777"/>
    </source>
</evidence>
<dbReference type="PROSITE" id="PS50011">
    <property type="entry name" value="PROTEIN_KINASE_DOM"/>
    <property type="match status" value="1"/>
</dbReference>
<feature type="binding site" evidence="6">
    <location>
        <position position="79"/>
    </location>
    <ligand>
        <name>ATP</name>
        <dbReference type="ChEBI" id="CHEBI:30616"/>
    </ligand>
</feature>
<dbReference type="CDD" id="cd05117">
    <property type="entry name" value="STKc_CAMK"/>
    <property type="match status" value="1"/>
</dbReference>
<dbReference type="EMBL" id="HBFA01028491">
    <property type="protein sequence ID" value="CAD8679134.1"/>
    <property type="molecule type" value="Transcribed_RNA"/>
</dbReference>
<accession>A0A7S0RK68</accession>
<dbReference type="FunFam" id="3.30.200.20:FF:000315">
    <property type="entry name" value="Calcium-dependent protein kinase 3"/>
    <property type="match status" value="1"/>
</dbReference>
<sequence length="378" mass="41744">MGCGASKQVEAAAAAEKTAPAPYAGHQKAPPQGRTDIAPAITGKKVRDFYKIGRTLGSGGFAVVKLGTHKVTNDRYAVKIMVLPAGGSKDEQGQRDEIFKEINILAEMDHNNIIRLKEFFEDSDRVYLITELLTGGELLDAVLERGTYSEADARLCFSHLLQGVGYLHDKGIVHRDLKLENLLLKSKGDFTTIKIADFGLAKRNDLHKRGMETICGTPQYVAPEVLLSGGSQDKKCYTSAVDMWSAGVVLFVLLGGYPPFYDENEPALFDKIKKADFAYDDPCWDDVSDLAKDLINKLLCLDPTKRLTCAQALQHPWMLLNTSGANLARTHEKMKEHYGRKWKAAGAAVIASHRIILLRKQFANSPLANEIQDPINEE</sequence>
<evidence type="ECO:0000256" key="7">
    <source>
        <dbReference type="RuleBase" id="RU000304"/>
    </source>
</evidence>
<dbReference type="GO" id="GO:0004674">
    <property type="term" value="F:protein serine/threonine kinase activity"/>
    <property type="evidence" value="ECO:0007669"/>
    <property type="project" value="UniProtKB-KW"/>
</dbReference>
<dbReference type="SUPFAM" id="SSF56112">
    <property type="entry name" value="Protein kinase-like (PK-like)"/>
    <property type="match status" value="1"/>
</dbReference>
<keyword evidence="2" id="KW-0808">Transferase</keyword>
<keyword evidence="1 7" id="KW-0723">Serine/threonine-protein kinase</keyword>
<feature type="region of interest" description="Disordered" evidence="8">
    <location>
        <begin position="17"/>
        <end position="38"/>
    </location>
</feature>
<dbReference type="InterPro" id="IPR008271">
    <property type="entry name" value="Ser/Thr_kinase_AS"/>
</dbReference>
<organism evidence="10">
    <name type="scientific">Pyramimonas obovata</name>
    <dbReference type="NCBI Taxonomy" id="1411642"/>
    <lineage>
        <taxon>Eukaryota</taxon>
        <taxon>Viridiplantae</taxon>
        <taxon>Chlorophyta</taxon>
        <taxon>Pyramimonadophyceae</taxon>
        <taxon>Pyramimonadales</taxon>
        <taxon>Pyramimonadaceae</taxon>
        <taxon>Pyramimonas</taxon>
        <taxon>Pyramimonas incertae sedis</taxon>
    </lineage>
</organism>
<keyword evidence="4" id="KW-0418">Kinase</keyword>
<dbReference type="PANTHER" id="PTHR24347">
    <property type="entry name" value="SERINE/THREONINE-PROTEIN KINASE"/>
    <property type="match status" value="1"/>
</dbReference>
<dbReference type="GO" id="GO:0005524">
    <property type="term" value="F:ATP binding"/>
    <property type="evidence" value="ECO:0007669"/>
    <property type="project" value="UniProtKB-UniRule"/>
</dbReference>
<feature type="domain" description="Protein kinase" evidence="9">
    <location>
        <begin position="50"/>
        <end position="318"/>
    </location>
</feature>
<evidence type="ECO:0000256" key="2">
    <source>
        <dbReference type="ARBA" id="ARBA00022679"/>
    </source>
</evidence>
<keyword evidence="5 6" id="KW-0067">ATP-binding</keyword>
<evidence type="ECO:0000256" key="8">
    <source>
        <dbReference type="SAM" id="MobiDB-lite"/>
    </source>
</evidence>
<name>A0A7S0RK68_9CHLO</name>
<dbReference type="PROSITE" id="PS00108">
    <property type="entry name" value="PROTEIN_KINASE_ST"/>
    <property type="match status" value="1"/>
</dbReference>